<organism evidence="1 2">
    <name type="scientific">Methylobacterium frigidaeris</name>
    <dbReference type="NCBI Taxonomy" id="2038277"/>
    <lineage>
        <taxon>Bacteria</taxon>
        <taxon>Pseudomonadati</taxon>
        <taxon>Pseudomonadota</taxon>
        <taxon>Alphaproteobacteria</taxon>
        <taxon>Hyphomicrobiales</taxon>
        <taxon>Methylobacteriaceae</taxon>
        <taxon>Methylobacterium</taxon>
    </lineage>
</organism>
<accession>A0AA37M6V6</accession>
<dbReference type="EMBL" id="BPQJ01000030">
    <property type="protein sequence ID" value="GJD64807.1"/>
    <property type="molecule type" value="Genomic_DNA"/>
</dbReference>
<reference evidence="1" key="2">
    <citation type="submission" date="2021-08" db="EMBL/GenBank/DDBJ databases">
        <authorList>
            <person name="Tani A."/>
            <person name="Ola A."/>
            <person name="Ogura Y."/>
            <person name="Katsura K."/>
            <person name="Hayashi T."/>
        </authorList>
    </citation>
    <scope>NUCLEOTIDE SEQUENCE</scope>
    <source>
        <strain evidence="1">JCM 32048</strain>
    </source>
</reference>
<proteinExistence type="predicted"/>
<dbReference type="RefSeq" id="WP_099902961.1">
    <property type="nucleotide sequence ID" value="NZ_BPQJ01000030.1"/>
</dbReference>
<dbReference type="InterPro" id="IPR034660">
    <property type="entry name" value="DinB/YfiT-like"/>
</dbReference>
<dbReference type="PANTHER" id="PTHR36922">
    <property type="entry name" value="BLL2446 PROTEIN"/>
    <property type="match status" value="1"/>
</dbReference>
<dbReference type="Gene3D" id="1.20.120.450">
    <property type="entry name" value="dinb family like domain"/>
    <property type="match status" value="1"/>
</dbReference>
<name>A0AA37M6V6_9HYPH</name>
<dbReference type="Proteomes" id="UP001055286">
    <property type="component" value="Unassembled WGS sequence"/>
</dbReference>
<dbReference type="PANTHER" id="PTHR36922:SF1">
    <property type="entry name" value="DUF1993 DOMAIN-CONTAINING PROTEIN"/>
    <property type="match status" value="1"/>
</dbReference>
<gene>
    <name evidence="1" type="ORF">MPEAHAMD_4992</name>
</gene>
<keyword evidence="2" id="KW-1185">Reference proteome</keyword>
<evidence type="ECO:0008006" key="3">
    <source>
        <dbReference type="Google" id="ProtNLM"/>
    </source>
</evidence>
<protein>
    <recommendedName>
        <fullName evidence="3">DUF1993 domain-containing protein</fullName>
    </recommendedName>
</protein>
<dbReference type="AlphaFoldDB" id="A0AA37M6V6"/>
<evidence type="ECO:0000313" key="2">
    <source>
        <dbReference type="Proteomes" id="UP001055286"/>
    </source>
</evidence>
<comment type="caution">
    <text evidence="1">The sequence shown here is derived from an EMBL/GenBank/DDBJ whole genome shotgun (WGS) entry which is preliminary data.</text>
</comment>
<evidence type="ECO:0000313" key="1">
    <source>
        <dbReference type="EMBL" id="GJD64807.1"/>
    </source>
</evidence>
<dbReference type="SUPFAM" id="SSF109854">
    <property type="entry name" value="DinB/YfiT-like putative metalloenzymes"/>
    <property type="match status" value="1"/>
</dbReference>
<sequence length="185" mass="20089">MSLTQRLVPTYAQMLRALSGWLDKAREQGGAEADGLMSRRLAADMYPLSSQVRFACLQAREAIHRLRGEPLPPALDDLAREGREAGERPGSILDAEGCIAEALARLDAVAPDELDAGAGLPVTLTLPTGMVFDMTGEDYARDWALPQFYFHLVTAYAILRSQGVPLGKADYVPHMFGYLRPGTAA</sequence>
<dbReference type="InterPro" id="IPR018531">
    <property type="entry name" value="DUF1993"/>
</dbReference>
<reference evidence="1" key="1">
    <citation type="journal article" date="2016" name="Front. Microbiol.">
        <title>Genome Sequence of the Piezophilic, Mesophilic Sulfate-Reducing Bacterium Desulfovibrio indicus J2T.</title>
        <authorList>
            <person name="Cao J."/>
            <person name="Maignien L."/>
            <person name="Shao Z."/>
            <person name="Alain K."/>
            <person name="Jebbar M."/>
        </authorList>
    </citation>
    <scope>NUCLEOTIDE SEQUENCE</scope>
    <source>
        <strain evidence="1">JCM 32048</strain>
    </source>
</reference>
<dbReference type="Pfam" id="PF09351">
    <property type="entry name" value="DUF1993"/>
    <property type="match status" value="1"/>
</dbReference>